<gene>
    <name evidence="2" type="ORF">ABSL23_00890</name>
</gene>
<accession>A0AAU8C8V1</accession>
<evidence type="ECO:0000259" key="1">
    <source>
        <dbReference type="PROSITE" id="PS51794"/>
    </source>
</evidence>
<dbReference type="RefSeq" id="WP_353633310.1">
    <property type="nucleotide sequence ID" value="NZ_CP159203.1"/>
</dbReference>
<dbReference type="AlphaFoldDB" id="A0AAU8C8V1"/>
<sequence length="184" mass="20493">MPDLQVVYGAHDSVVELVDILRYCAEGISLDFEGWGNRHTRGPGLYFTVISDHDYHSFADPMGANTWPIDDCRQVRADDQFYDTASTVAVENDGAVIVSVDGYIQRQMVRLRDLNPEGTADGAAVEYEDWMGSRHMSAIETSVRDSVVATVTLSEETGRVSTFEDGTVHTEQRSELGGRWQEIN</sequence>
<evidence type="ECO:0000313" key="2">
    <source>
        <dbReference type="EMBL" id="XCF15196.1"/>
    </source>
</evidence>
<dbReference type="KEGG" id="hanx:ABSL23_00890"/>
<organism evidence="2">
    <name type="scientific">Halobacterium sp. NMX12-1</name>
    <dbReference type="NCBI Taxonomy" id="3166650"/>
    <lineage>
        <taxon>Archaea</taxon>
        <taxon>Methanobacteriati</taxon>
        <taxon>Methanobacteriota</taxon>
        <taxon>Stenosarchaea group</taxon>
        <taxon>Halobacteria</taxon>
        <taxon>Halobacteriales</taxon>
        <taxon>Halobacteriaceae</taxon>
        <taxon>Halobacterium</taxon>
    </lineage>
</organism>
<dbReference type="Gene3D" id="3.40.1700.10">
    <property type="entry name" value="DNA integrity scanning protein, DisA, N-terminal domain"/>
    <property type="match status" value="1"/>
</dbReference>
<name>A0AAU8C8V1_9EURY</name>
<dbReference type="PROSITE" id="PS51794">
    <property type="entry name" value="DAC"/>
    <property type="match status" value="1"/>
</dbReference>
<dbReference type="Pfam" id="PF02457">
    <property type="entry name" value="DAC"/>
    <property type="match status" value="1"/>
</dbReference>
<keyword evidence="2" id="KW-0614">Plasmid</keyword>
<geneLocation type="plasmid" evidence="2">
    <name>pNMX12-1_234</name>
</geneLocation>
<dbReference type="GeneID" id="91107662"/>
<dbReference type="InterPro" id="IPR003390">
    <property type="entry name" value="DNA_integrity_scan_DisA_N"/>
</dbReference>
<dbReference type="SUPFAM" id="SSF143597">
    <property type="entry name" value="YojJ-like"/>
    <property type="match status" value="1"/>
</dbReference>
<feature type="domain" description="DAC" evidence="1">
    <location>
        <begin position="14"/>
        <end position="175"/>
    </location>
</feature>
<dbReference type="InterPro" id="IPR036888">
    <property type="entry name" value="DNA_integrity_DisA_N_sf"/>
</dbReference>
<proteinExistence type="predicted"/>
<dbReference type="EMBL" id="CP159203">
    <property type="protein sequence ID" value="XCF15196.1"/>
    <property type="molecule type" value="Genomic_DNA"/>
</dbReference>
<protein>
    <submittedName>
        <fullName evidence="2">Diadenylate cyclase</fullName>
    </submittedName>
</protein>
<reference evidence="2" key="1">
    <citation type="submission" date="2024-06" db="EMBL/GenBank/DDBJ databases">
        <title>Genome Sequence of an extremely halophilic archaeon isolated from Permian era halite, Salado Formation, Carlsbad, New Mexico: Halobacterium sp. strain NMX12-1.</title>
        <authorList>
            <person name="Sotoa L."/>
            <person name="DasSarma P."/>
            <person name="Anton B.P."/>
            <person name="Vincze T."/>
            <person name="Verma I."/>
            <person name="Eralp B."/>
            <person name="Powers D.W."/>
            <person name="Dozier B.L."/>
            <person name="Roberts R.J."/>
            <person name="DasSarma S."/>
        </authorList>
    </citation>
    <scope>NUCLEOTIDE SEQUENCE</scope>
    <source>
        <strain evidence="2">NMX12-1</strain>
        <plasmid evidence="2">pNMX12-1_234</plasmid>
    </source>
</reference>